<feature type="domain" description="AB hydrolase-1" evidence="1">
    <location>
        <begin position="2"/>
        <end position="213"/>
    </location>
</feature>
<dbReference type="Proteomes" id="UP000490386">
    <property type="component" value="Unassembled WGS sequence"/>
</dbReference>
<accession>A0A7J5B3L3</accession>
<sequence>MWTPVAELLGPRAVALDLPGHGAQSPLRTPTSLADFAADVERRLPDGPIHLVGFSLGALVAQHIASRAPERVATLTCVSSVCRRTPDERAAVLARLASARTDFGATVERSLERWYSGSGVGAATVAETRRVLEANDVESFGHAYEIFATGDQQVSAALGAITAPTLAITGELDPGSTPDMTRRLAEAIPAARTRTVAGVRHMLPVEAPSTLVDELEALIGGRPTSPHPQASRRSTP</sequence>
<proteinExistence type="predicted"/>
<gene>
    <name evidence="2" type="ORF">F8O03_06900</name>
</gene>
<keyword evidence="2" id="KW-0378">Hydrolase</keyword>
<dbReference type="GO" id="GO:0016787">
    <property type="term" value="F:hydrolase activity"/>
    <property type="evidence" value="ECO:0007669"/>
    <property type="project" value="UniProtKB-KW"/>
</dbReference>
<evidence type="ECO:0000259" key="1">
    <source>
        <dbReference type="Pfam" id="PF12697"/>
    </source>
</evidence>
<dbReference type="Gene3D" id="3.40.50.1820">
    <property type="entry name" value="alpha/beta hydrolase"/>
    <property type="match status" value="1"/>
</dbReference>
<evidence type="ECO:0000313" key="3">
    <source>
        <dbReference type="Proteomes" id="UP000490386"/>
    </source>
</evidence>
<dbReference type="SUPFAM" id="SSF53474">
    <property type="entry name" value="alpha/beta-Hydrolases"/>
    <property type="match status" value="1"/>
</dbReference>
<comment type="caution">
    <text evidence="2">The sequence shown here is derived from an EMBL/GenBank/DDBJ whole genome shotgun (WGS) entry which is preliminary data.</text>
</comment>
<organism evidence="2 3">
    <name type="scientific">Pseudoclavibacter terrae</name>
    <dbReference type="NCBI Taxonomy" id="1530195"/>
    <lineage>
        <taxon>Bacteria</taxon>
        <taxon>Bacillati</taxon>
        <taxon>Actinomycetota</taxon>
        <taxon>Actinomycetes</taxon>
        <taxon>Micrococcales</taxon>
        <taxon>Microbacteriaceae</taxon>
        <taxon>Pseudoclavibacter</taxon>
    </lineage>
</organism>
<dbReference type="InterPro" id="IPR050266">
    <property type="entry name" value="AB_hydrolase_sf"/>
</dbReference>
<dbReference type="InterPro" id="IPR029058">
    <property type="entry name" value="AB_hydrolase_fold"/>
</dbReference>
<keyword evidence="3" id="KW-1185">Reference proteome</keyword>
<dbReference type="OrthoDB" id="9804723at2"/>
<dbReference type="PANTHER" id="PTHR43798">
    <property type="entry name" value="MONOACYLGLYCEROL LIPASE"/>
    <property type="match status" value="1"/>
</dbReference>
<dbReference type="Pfam" id="PF12697">
    <property type="entry name" value="Abhydrolase_6"/>
    <property type="match status" value="1"/>
</dbReference>
<name>A0A7J5B3L3_9MICO</name>
<reference evidence="2 3" key="1">
    <citation type="submission" date="2019-09" db="EMBL/GenBank/DDBJ databases">
        <title>Phylogeny of genus Pseudoclavibacter and closely related genus.</title>
        <authorList>
            <person name="Li Y."/>
        </authorList>
    </citation>
    <scope>NUCLEOTIDE SEQUENCE [LARGE SCALE GENOMIC DNA]</scope>
    <source>
        <strain evidence="2 3">THG-MD12</strain>
    </source>
</reference>
<dbReference type="InterPro" id="IPR000073">
    <property type="entry name" value="AB_hydrolase_1"/>
</dbReference>
<evidence type="ECO:0000313" key="2">
    <source>
        <dbReference type="EMBL" id="KAB1638599.1"/>
    </source>
</evidence>
<protein>
    <submittedName>
        <fullName evidence="2">Alpha/beta fold hydrolase</fullName>
    </submittedName>
</protein>
<dbReference type="EMBL" id="WBJX01000002">
    <property type="protein sequence ID" value="KAB1638599.1"/>
    <property type="molecule type" value="Genomic_DNA"/>
</dbReference>
<dbReference type="AlphaFoldDB" id="A0A7J5B3L3"/>